<dbReference type="EMBL" id="FWXW01000001">
    <property type="protein sequence ID" value="SMC41218.1"/>
    <property type="molecule type" value="Genomic_DNA"/>
</dbReference>
<name>A0A1W1YZU2_9FIRM</name>
<reference evidence="2 3" key="1">
    <citation type="submission" date="2017-04" db="EMBL/GenBank/DDBJ databases">
        <authorList>
            <person name="Afonso C.L."/>
            <person name="Miller P.J."/>
            <person name="Scott M.A."/>
            <person name="Spackman E."/>
            <person name="Goraichik I."/>
            <person name="Dimitrov K.M."/>
            <person name="Suarez D.L."/>
            <person name="Swayne D.E."/>
        </authorList>
    </citation>
    <scope>NUCLEOTIDE SEQUENCE [LARGE SCALE GENOMIC DNA]</scope>
    <source>
        <strain evidence="2 3">DSM 12816</strain>
    </source>
</reference>
<evidence type="ECO:0000313" key="3">
    <source>
        <dbReference type="Proteomes" id="UP000192790"/>
    </source>
</evidence>
<dbReference type="Proteomes" id="UP000192790">
    <property type="component" value="Unassembled WGS sequence"/>
</dbReference>
<accession>A0A1W1YZU2</accession>
<dbReference type="RefSeq" id="WP_084233389.1">
    <property type="nucleotide sequence ID" value="NZ_FWXW01000001.1"/>
</dbReference>
<evidence type="ECO:0000313" key="2">
    <source>
        <dbReference type="EMBL" id="SMC41218.1"/>
    </source>
</evidence>
<gene>
    <name evidence="2" type="ORF">SAMN02745168_0780</name>
</gene>
<dbReference type="AlphaFoldDB" id="A0A1W1YZU2"/>
<organism evidence="2 3">
    <name type="scientific">Papillibacter cinnamivorans DSM 12816</name>
    <dbReference type="NCBI Taxonomy" id="1122930"/>
    <lineage>
        <taxon>Bacteria</taxon>
        <taxon>Bacillati</taxon>
        <taxon>Bacillota</taxon>
        <taxon>Clostridia</taxon>
        <taxon>Eubacteriales</taxon>
        <taxon>Oscillospiraceae</taxon>
        <taxon>Papillibacter</taxon>
    </lineage>
</organism>
<proteinExistence type="predicted"/>
<protein>
    <recommendedName>
        <fullName evidence="1">DUF559 domain-containing protein</fullName>
    </recommendedName>
</protein>
<keyword evidence="3" id="KW-1185">Reference proteome</keyword>
<dbReference type="STRING" id="1122930.SAMN02745168_0780"/>
<sequence>MENFYAITDEQYCTEDFNIHEHLTERVNFSLNGNTADFKVGQYEALIKCKGEGEQLLSMEIDRLGIESIDKFNPLIEVLGFTRQAEILVCGQKYNVAFLIEVAYKQPDYREVNYVIECDQSDCKRENVHENYLKTRQLQKYGYEVIRFTEEEIFFSPYKCAHDVLAVIVRNLKIQGGK</sequence>
<dbReference type="InterPro" id="IPR007569">
    <property type="entry name" value="DUF559"/>
</dbReference>
<dbReference type="Gene3D" id="3.40.960.10">
    <property type="entry name" value="VSR Endonuclease"/>
    <property type="match status" value="1"/>
</dbReference>
<feature type="domain" description="DUF559" evidence="1">
    <location>
        <begin position="112"/>
        <end position="167"/>
    </location>
</feature>
<evidence type="ECO:0000259" key="1">
    <source>
        <dbReference type="Pfam" id="PF04480"/>
    </source>
</evidence>
<dbReference type="Pfam" id="PF04480">
    <property type="entry name" value="DUF559"/>
    <property type="match status" value="1"/>
</dbReference>